<dbReference type="EMBL" id="AP018227">
    <property type="protein sequence ID" value="BAY82794.1"/>
    <property type="molecule type" value="Genomic_DNA"/>
</dbReference>
<accession>A0A1Z4LNN5</accession>
<dbReference type="Gene3D" id="3.40.430.10">
    <property type="entry name" value="Dihydrofolate Reductase, subunit A"/>
    <property type="match status" value="1"/>
</dbReference>
<dbReference type="AlphaFoldDB" id="A0A1Z4LNN5"/>
<protein>
    <submittedName>
        <fullName evidence="2">Bifunctional deaminase-reductase domain protein</fullName>
    </submittedName>
</protein>
<gene>
    <name evidence="2" type="ORF">NIES267_22780</name>
</gene>
<dbReference type="OrthoDB" id="195113at2"/>
<dbReference type="PANTHER" id="PTHR38011:SF11">
    <property type="entry name" value="2,5-DIAMINO-6-RIBOSYLAMINO-4(3H)-PYRIMIDINONE 5'-PHOSPHATE REDUCTASE"/>
    <property type="match status" value="1"/>
</dbReference>
<feature type="domain" description="Bacterial bifunctional deaminase-reductase C-terminal" evidence="1">
    <location>
        <begin position="7"/>
        <end position="165"/>
    </location>
</feature>
<dbReference type="InterPro" id="IPR050765">
    <property type="entry name" value="Riboflavin_Biosynth_HTPR"/>
</dbReference>
<reference evidence="2 3" key="1">
    <citation type="submission" date="2017-06" db="EMBL/GenBank/DDBJ databases">
        <title>Genome sequencing of cyanobaciteial culture collection at National Institute for Environmental Studies (NIES).</title>
        <authorList>
            <person name="Hirose Y."/>
            <person name="Shimura Y."/>
            <person name="Fujisawa T."/>
            <person name="Nakamura Y."/>
            <person name="Kawachi M."/>
        </authorList>
    </citation>
    <scope>NUCLEOTIDE SEQUENCE [LARGE SCALE GENOMIC DNA]</scope>
    <source>
        <strain evidence="2 3">NIES-267</strain>
    </source>
</reference>
<proteinExistence type="predicted"/>
<evidence type="ECO:0000259" key="1">
    <source>
        <dbReference type="Pfam" id="PF01872"/>
    </source>
</evidence>
<sequence length="183" mass="21108">MTNYVYIATSLDGFIATRDGSIDWLYEITNPSHSDYGYAEFMSGIDAIVMGRNTFEKVLSFGEWVYDKPVFILSNSLTELPQDIADKATIVRVEINKLIEQLNFQGYKNIYIDGGQTIQSFLKEDLIDEMIITVVPIILGDGFPLFGKLDKKLDFKHEKTEIYHQNLVKSHYLRDRYKQQSQS</sequence>
<dbReference type="GO" id="GO:0009231">
    <property type="term" value="P:riboflavin biosynthetic process"/>
    <property type="evidence" value="ECO:0007669"/>
    <property type="project" value="InterPro"/>
</dbReference>
<dbReference type="PANTHER" id="PTHR38011">
    <property type="entry name" value="DIHYDROFOLATE REDUCTASE FAMILY PROTEIN (AFU_ORTHOLOGUE AFUA_8G06820)"/>
    <property type="match status" value="1"/>
</dbReference>
<dbReference type="Proteomes" id="UP000218418">
    <property type="component" value="Chromosome"/>
</dbReference>
<dbReference type="GO" id="GO:0008703">
    <property type="term" value="F:5-amino-6-(5-phosphoribosylamino)uracil reductase activity"/>
    <property type="evidence" value="ECO:0007669"/>
    <property type="project" value="InterPro"/>
</dbReference>
<keyword evidence="3" id="KW-1185">Reference proteome</keyword>
<evidence type="ECO:0000313" key="3">
    <source>
        <dbReference type="Proteomes" id="UP000218418"/>
    </source>
</evidence>
<dbReference type="SUPFAM" id="SSF53597">
    <property type="entry name" value="Dihydrofolate reductase-like"/>
    <property type="match status" value="1"/>
</dbReference>
<organism evidence="2 3">
    <name type="scientific">Calothrix parasitica NIES-267</name>
    <dbReference type="NCBI Taxonomy" id="1973488"/>
    <lineage>
        <taxon>Bacteria</taxon>
        <taxon>Bacillati</taxon>
        <taxon>Cyanobacteriota</taxon>
        <taxon>Cyanophyceae</taxon>
        <taxon>Nostocales</taxon>
        <taxon>Calotrichaceae</taxon>
        <taxon>Calothrix</taxon>
    </lineage>
</organism>
<dbReference type="InterPro" id="IPR002734">
    <property type="entry name" value="RibDG_C"/>
</dbReference>
<dbReference type="Pfam" id="PF01872">
    <property type="entry name" value="RibD_C"/>
    <property type="match status" value="1"/>
</dbReference>
<evidence type="ECO:0000313" key="2">
    <source>
        <dbReference type="EMBL" id="BAY82794.1"/>
    </source>
</evidence>
<dbReference type="InterPro" id="IPR024072">
    <property type="entry name" value="DHFR-like_dom_sf"/>
</dbReference>
<name>A0A1Z4LNN5_9CYAN</name>